<evidence type="ECO:0000256" key="3">
    <source>
        <dbReference type="RuleBase" id="RU362042"/>
    </source>
</evidence>
<dbReference type="Gene3D" id="2.10.109.10">
    <property type="entry name" value="Umud Fragment, subunit A"/>
    <property type="match status" value="1"/>
</dbReference>
<dbReference type="HOGENOM" id="CLU_028723_1_0_10"/>
<protein>
    <recommendedName>
        <fullName evidence="2 3">Signal peptidase I</fullName>
        <ecNumber evidence="3">3.4.21.89</ecNumber>
    </recommendedName>
</protein>
<dbReference type="EC" id="3.4.21.89" evidence="3"/>
<dbReference type="InterPro" id="IPR036286">
    <property type="entry name" value="LexA/Signal_pep-like_sf"/>
</dbReference>
<dbReference type="Proteomes" id="UP000018439">
    <property type="component" value="Chromosome"/>
</dbReference>
<dbReference type="CDD" id="cd06530">
    <property type="entry name" value="S26_SPase_I"/>
    <property type="match status" value="1"/>
</dbReference>
<evidence type="ECO:0000259" key="4">
    <source>
        <dbReference type="Pfam" id="PF10502"/>
    </source>
</evidence>
<evidence type="ECO:0000256" key="1">
    <source>
        <dbReference type="ARBA" id="ARBA00009370"/>
    </source>
</evidence>
<comment type="catalytic activity">
    <reaction evidence="3">
        <text>Cleavage of hydrophobic, N-terminal signal or leader sequences from secreted and periplasmic proteins.</text>
        <dbReference type="EC" id="3.4.21.89"/>
    </reaction>
</comment>
<evidence type="ECO:0000313" key="5">
    <source>
        <dbReference type="EMBL" id="EGJ70554.1"/>
    </source>
</evidence>
<dbReference type="PANTHER" id="PTHR43390:SF1">
    <property type="entry name" value="CHLOROPLAST PROCESSING PEPTIDASE"/>
    <property type="match status" value="1"/>
</dbReference>
<evidence type="ECO:0000313" key="6">
    <source>
        <dbReference type="Proteomes" id="UP000018439"/>
    </source>
</evidence>
<keyword evidence="6" id="KW-1185">Reference proteome</keyword>
<feature type="domain" description="Peptidase S26" evidence="4">
    <location>
        <begin position="6"/>
        <end position="106"/>
    </location>
</feature>
<dbReference type="PRINTS" id="PR00727">
    <property type="entry name" value="LEADERPTASE"/>
</dbReference>
<reference evidence="5 6" key="1">
    <citation type="journal article" date="2011" name="Stand. Genomic Sci.">
        <title>Non-contiguous finished genome sequence of Bacteroides coprosuis type strain (PC139).</title>
        <authorList>
            <person name="Land M."/>
            <person name="Held B."/>
            <person name="Gronow S."/>
            <person name="Abt B."/>
            <person name="Lucas S."/>
            <person name="Del Rio T.G."/>
            <person name="Nolan M."/>
            <person name="Tice H."/>
            <person name="Cheng J.F."/>
            <person name="Pitluck S."/>
            <person name="Liolios K."/>
            <person name="Pagani I."/>
            <person name="Ivanova N."/>
            <person name="Mavromatis K."/>
            <person name="Mikhailova N."/>
            <person name="Pati A."/>
            <person name="Tapia R."/>
            <person name="Han C."/>
            <person name="Goodwin L."/>
            <person name="Chen A."/>
            <person name="Palaniappan K."/>
            <person name="Hauser L."/>
            <person name="Brambilla E.M."/>
            <person name="Rohde M."/>
            <person name="Goker M."/>
            <person name="Detter J.C."/>
            <person name="Woyke T."/>
            <person name="Bristow J."/>
            <person name="Eisen J.A."/>
            <person name="Markowitz V."/>
            <person name="Hugenholtz P."/>
            <person name="Kyrpides N.C."/>
            <person name="Klenk H.P."/>
            <person name="Lapidus A."/>
        </authorList>
    </citation>
    <scope>NUCLEOTIDE SEQUENCE</scope>
    <source>
        <strain evidence="5 6">DSM 18011</strain>
    </source>
</reference>
<comment type="subcellular location">
    <subcellularLocation>
        <location evidence="3">Membrane</location>
        <topology evidence="3">Single-pass type II membrane protein</topology>
    </subcellularLocation>
</comment>
<dbReference type="GO" id="GO:0004252">
    <property type="term" value="F:serine-type endopeptidase activity"/>
    <property type="evidence" value="ECO:0007669"/>
    <property type="project" value="InterPro"/>
</dbReference>
<organism evidence="5 6">
    <name type="scientific">Bacteroides coprosuis DSM 18011</name>
    <dbReference type="NCBI Taxonomy" id="679937"/>
    <lineage>
        <taxon>Bacteria</taxon>
        <taxon>Pseudomonadati</taxon>
        <taxon>Bacteroidota</taxon>
        <taxon>Bacteroidia</taxon>
        <taxon>Bacteroidales</taxon>
        <taxon>Bacteroidaceae</taxon>
        <taxon>Bacteroides</taxon>
    </lineage>
</organism>
<keyword evidence="3" id="KW-0645">Protease</keyword>
<dbReference type="NCBIfam" id="TIGR02227">
    <property type="entry name" value="sigpep_I_bact"/>
    <property type="match status" value="1"/>
</dbReference>
<feature type="domain" description="Peptidase S26" evidence="4">
    <location>
        <begin position="247"/>
        <end position="284"/>
    </location>
</feature>
<keyword evidence="3" id="KW-0378">Hydrolase</keyword>
<dbReference type="AlphaFoldDB" id="F3ZQP6"/>
<dbReference type="GO" id="GO:0016020">
    <property type="term" value="C:membrane"/>
    <property type="evidence" value="ECO:0007669"/>
    <property type="project" value="UniProtKB-SubCell"/>
</dbReference>
<sequence length="306" mass="35663">MKRGVKWVLTVFGVILVIGLLRSLLFASCYIPASGMENNLKQGDCIIVNRWSYGLRIPFSKSRIFSQTANKGDILLFNNPVDTSTDKIYQKELYISRCIGLPGDTLLVDSLFLSHESSSFFNPDQRSLYSIYREHEPLIDSIFLSLKIQRQENVGEDDGKIIKSLSAYEYYLLEQKLGTDTIIYPLENKSQNLHPLFIPKKDVLIKIEPWNRILLFNTILLHEKQNIIMKENQLYINGQIIQEYQFTQDYYWMSSNNSLNLSDSRQFGFVPHSHLIGKASFIWFSKDPNHSLFSGYRWNRIFKSIY</sequence>
<proteinExistence type="inferred from homology"/>
<evidence type="ECO:0000256" key="2">
    <source>
        <dbReference type="ARBA" id="ARBA00019232"/>
    </source>
</evidence>
<name>F3ZQP6_9BACE</name>
<dbReference type="EMBL" id="CM001167">
    <property type="protein sequence ID" value="EGJ70554.1"/>
    <property type="molecule type" value="Genomic_DNA"/>
</dbReference>
<dbReference type="eggNOG" id="COG0681">
    <property type="taxonomic scope" value="Bacteria"/>
</dbReference>
<gene>
    <name evidence="5" type="ORF">Bcop_0335</name>
</gene>
<dbReference type="OrthoDB" id="1036988at2"/>
<dbReference type="InterPro" id="IPR019533">
    <property type="entry name" value="Peptidase_S26"/>
</dbReference>
<dbReference type="STRING" id="679937.Bcop_0335"/>
<dbReference type="GO" id="GO:0006465">
    <property type="term" value="P:signal peptide processing"/>
    <property type="evidence" value="ECO:0007669"/>
    <property type="project" value="InterPro"/>
</dbReference>
<dbReference type="PANTHER" id="PTHR43390">
    <property type="entry name" value="SIGNAL PEPTIDASE I"/>
    <property type="match status" value="1"/>
</dbReference>
<dbReference type="GO" id="GO:0009003">
    <property type="term" value="F:signal peptidase activity"/>
    <property type="evidence" value="ECO:0007669"/>
    <property type="project" value="UniProtKB-EC"/>
</dbReference>
<dbReference type="Pfam" id="PF10502">
    <property type="entry name" value="Peptidase_S26"/>
    <property type="match status" value="2"/>
</dbReference>
<accession>F3ZQP6</accession>
<dbReference type="SUPFAM" id="SSF51306">
    <property type="entry name" value="LexA/Signal peptidase"/>
    <property type="match status" value="1"/>
</dbReference>
<dbReference type="InterPro" id="IPR000223">
    <property type="entry name" value="Pept_S26A_signal_pept_1"/>
</dbReference>
<comment type="similarity">
    <text evidence="1 3">Belongs to the peptidase S26 family.</text>
</comment>